<dbReference type="Pfam" id="PF13154">
    <property type="entry name" value="DUF3991"/>
    <property type="match status" value="1"/>
</dbReference>
<feature type="domain" description="DUF3991" evidence="1">
    <location>
        <begin position="18"/>
        <end position="92"/>
    </location>
</feature>
<evidence type="ECO:0000313" key="2">
    <source>
        <dbReference type="EMBL" id="HIX65214.1"/>
    </source>
</evidence>
<sequence length="120" mass="13511">MPFALPPAAGNQRRVFGYLLGTRQINRAVLTAFVRKGLVYEDLPYHNVVFVGLDAAGVPRHAHKRSTNSEGKSFRLNVEGSDPAHSFHWVGTSRQLYVFEAPIDLLSYITLHPEGWQRHS</sequence>
<reference evidence="2" key="1">
    <citation type="journal article" date="2021" name="PeerJ">
        <title>Extensive microbial diversity within the chicken gut microbiome revealed by metagenomics and culture.</title>
        <authorList>
            <person name="Gilroy R."/>
            <person name="Ravi A."/>
            <person name="Getino M."/>
            <person name="Pursley I."/>
            <person name="Horton D.L."/>
            <person name="Alikhan N.F."/>
            <person name="Baker D."/>
            <person name="Gharbi K."/>
            <person name="Hall N."/>
            <person name="Watson M."/>
            <person name="Adriaenssens E.M."/>
            <person name="Foster-Nyarko E."/>
            <person name="Jarju S."/>
            <person name="Secka A."/>
            <person name="Antonio M."/>
            <person name="Oren A."/>
            <person name="Chaudhuri R.R."/>
            <person name="La Ragione R."/>
            <person name="Hildebrand F."/>
            <person name="Pallen M.J."/>
        </authorList>
    </citation>
    <scope>NUCLEOTIDE SEQUENCE</scope>
    <source>
        <strain evidence="2">CHK188-5543</strain>
    </source>
</reference>
<dbReference type="InterPro" id="IPR025054">
    <property type="entry name" value="DUF3991"/>
</dbReference>
<dbReference type="EMBL" id="DXES01000062">
    <property type="protein sequence ID" value="HIX65214.1"/>
    <property type="molecule type" value="Genomic_DNA"/>
</dbReference>
<proteinExistence type="predicted"/>
<reference evidence="2" key="2">
    <citation type="submission" date="2021-04" db="EMBL/GenBank/DDBJ databases">
        <authorList>
            <person name="Gilroy R."/>
        </authorList>
    </citation>
    <scope>NUCLEOTIDE SEQUENCE</scope>
    <source>
        <strain evidence="2">CHK188-5543</strain>
    </source>
</reference>
<name>A0A9D1WQ81_9FIRM</name>
<organism evidence="2 3">
    <name type="scientific">Candidatus Anaerotruncus excrementipullorum</name>
    <dbReference type="NCBI Taxonomy" id="2838465"/>
    <lineage>
        <taxon>Bacteria</taxon>
        <taxon>Bacillati</taxon>
        <taxon>Bacillota</taxon>
        <taxon>Clostridia</taxon>
        <taxon>Eubacteriales</taxon>
        <taxon>Oscillospiraceae</taxon>
        <taxon>Anaerotruncus</taxon>
    </lineage>
</organism>
<gene>
    <name evidence="2" type="ORF">H9736_03095</name>
</gene>
<evidence type="ECO:0000259" key="1">
    <source>
        <dbReference type="Pfam" id="PF13154"/>
    </source>
</evidence>
<dbReference type="AlphaFoldDB" id="A0A9D1WQ81"/>
<accession>A0A9D1WQ81</accession>
<dbReference type="Proteomes" id="UP000886800">
    <property type="component" value="Unassembled WGS sequence"/>
</dbReference>
<protein>
    <submittedName>
        <fullName evidence="2">DUF3991 domain-containing protein</fullName>
    </submittedName>
</protein>
<evidence type="ECO:0000313" key="3">
    <source>
        <dbReference type="Proteomes" id="UP000886800"/>
    </source>
</evidence>
<comment type="caution">
    <text evidence="2">The sequence shown here is derived from an EMBL/GenBank/DDBJ whole genome shotgun (WGS) entry which is preliminary data.</text>
</comment>